<sequence>MISSACLISTLPPHLTTIMMNGNKTRKSFKIAKYSRCHPQDGAAAASSSLSQTNGNNNWVYLERHDMKVLIERANGSNNDDEVGWYMKVSAFIPGELVLEYFELTATRLRQYQISGAQKDLIAGFRYTAENGDMRRFQLKFGTTEDCAACCSVLSTFFPCRVVTPQSPAQLIQSQQQPTPSQHLQPASLLNVKSPPVMDESVFSTAPFILSSQNTPATSNEVSFQPPPTQQYRPSPVPRFGMSPANNTPIPNDLLSFTNGGVASNNSILGIATPSSTQTAKRKADDILYNELTDTIVGATAAAVSSSSLPSMSDETLRKKVTDKLSDANFLQFVSRLERIISHNV</sequence>
<dbReference type="InterPro" id="IPR004354">
    <property type="entry name" value="Meiotic_Rec114"/>
</dbReference>
<comment type="caution">
    <text evidence="1">The sequence shown here is derived from an EMBL/GenBank/DDBJ whole genome shotgun (WGS) entry which is preliminary data.</text>
</comment>
<gene>
    <name evidence="1" type="ORF">SeMB42_g01144</name>
</gene>
<organism evidence="1 2">
    <name type="scientific">Synchytrium endobioticum</name>
    <dbReference type="NCBI Taxonomy" id="286115"/>
    <lineage>
        <taxon>Eukaryota</taxon>
        <taxon>Fungi</taxon>
        <taxon>Fungi incertae sedis</taxon>
        <taxon>Chytridiomycota</taxon>
        <taxon>Chytridiomycota incertae sedis</taxon>
        <taxon>Chytridiomycetes</taxon>
        <taxon>Synchytriales</taxon>
        <taxon>Synchytriaceae</taxon>
        <taxon>Synchytrium</taxon>
    </lineage>
</organism>
<name>A0A507DNJ1_9FUNG</name>
<dbReference type="Pfam" id="PF03525">
    <property type="entry name" value="Meiotic_rec114"/>
    <property type="match status" value="1"/>
</dbReference>
<dbReference type="GO" id="GO:0007131">
    <property type="term" value="P:reciprocal meiotic recombination"/>
    <property type="evidence" value="ECO:0007669"/>
    <property type="project" value="InterPro"/>
</dbReference>
<dbReference type="AlphaFoldDB" id="A0A507DNJ1"/>
<dbReference type="EMBL" id="QEAN01000027">
    <property type="protein sequence ID" value="TPX52815.1"/>
    <property type="molecule type" value="Genomic_DNA"/>
</dbReference>
<keyword evidence="2" id="KW-1185">Reference proteome</keyword>
<proteinExistence type="predicted"/>
<dbReference type="Proteomes" id="UP000317494">
    <property type="component" value="Unassembled WGS sequence"/>
</dbReference>
<accession>A0A507DNJ1</accession>
<protein>
    <submittedName>
        <fullName evidence="1">Uncharacterized protein</fullName>
    </submittedName>
</protein>
<evidence type="ECO:0000313" key="1">
    <source>
        <dbReference type="EMBL" id="TPX52815.1"/>
    </source>
</evidence>
<evidence type="ECO:0000313" key="2">
    <source>
        <dbReference type="Proteomes" id="UP000317494"/>
    </source>
</evidence>
<dbReference type="VEuPathDB" id="FungiDB:SeMB42_g01144"/>
<reference evidence="1 2" key="1">
    <citation type="journal article" date="2019" name="Sci. Rep.">
        <title>Comparative genomics of chytrid fungi reveal insights into the obligate biotrophic and pathogenic lifestyle of Synchytrium endobioticum.</title>
        <authorList>
            <person name="van de Vossenberg B.T.L.H."/>
            <person name="Warris S."/>
            <person name="Nguyen H.D.T."/>
            <person name="van Gent-Pelzer M.P.E."/>
            <person name="Joly D.L."/>
            <person name="van de Geest H.C."/>
            <person name="Bonants P.J.M."/>
            <person name="Smith D.S."/>
            <person name="Levesque C.A."/>
            <person name="van der Lee T.A.J."/>
        </authorList>
    </citation>
    <scope>NUCLEOTIDE SEQUENCE [LARGE SCALE GENOMIC DNA]</scope>
    <source>
        <strain evidence="1 2">MB42</strain>
    </source>
</reference>